<dbReference type="InterPro" id="IPR016032">
    <property type="entry name" value="Sig_transdc_resp-reg_C-effctor"/>
</dbReference>
<dbReference type="CDD" id="cd06170">
    <property type="entry name" value="LuxR_C_like"/>
    <property type="match status" value="1"/>
</dbReference>
<evidence type="ECO:0000259" key="4">
    <source>
        <dbReference type="PROSITE" id="PS50043"/>
    </source>
</evidence>
<dbReference type="GO" id="GO:0003677">
    <property type="term" value="F:DNA binding"/>
    <property type="evidence" value="ECO:0007669"/>
    <property type="project" value="UniProtKB-KW"/>
</dbReference>
<gene>
    <name evidence="5" type="ORF">SAMN04488244_102300</name>
</gene>
<dbReference type="Proteomes" id="UP000236721">
    <property type="component" value="Unassembled WGS sequence"/>
</dbReference>
<keyword evidence="1" id="KW-0805">Transcription regulation</keyword>
<dbReference type="PROSITE" id="PS50043">
    <property type="entry name" value="HTH_LUXR_2"/>
    <property type="match status" value="1"/>
</dbReference>
<proteinExistence type="predicted"/>
<dbReference type="EMBL" id="FNVG01000002">
    <property type="protein sequence ID" value="SEF63409.1"/>
    <property type="molecule type" value="Genomic_DNA"/>
</dbReference>
<dbReference type="GO" id="GO:0006355">
    <property type="term" value="P:regulation of DNA-templated transcription"/>
    <property type="evidence" value="ECO:0007669"/>
    <property type="project" value="InterPro"/>
</dbReference>
<evidence type="ECO:0000313" key="6">
    <source>
        <dbReference type="Proteomes" id="UP000236721"/>
    </source>
</evidence>
<feature type="domain" description="HTH luxR-type" evidence="4">
    <location>
        <begin position="190"/>
        <end position="255"/>
    </location>
</feature>
<dbReference type="OrthoDB" id="9782655at2"/>
<dbReference type="InterPro" id="IPR000792">
    <property type="entry name" value="Tscrpt_reg_LuxR_C"/>
</dbReference>
<dbReference type="PANTHER" id="PTHR44688:SF16">
    <property type="entry name" value="DNA-BINDING TRANSCRIPTIONAL ACTIVATOR DEVR_DOSR"/>
    <property type="match status" value="1"/>
</dbReference>
<organism evidence="5 6">
    <name type="scientific">Vibrio hangzhouensis</name>
    <dbReference type="NCBI Taxonomy" id="462991"/>
    <lineage>
        <taxon>Bacteria</taxon>
        <taxon>Pseudomonadati</taxon>
        <taxon>Pseudomonadota</taxon>
        <taxon>Gammaproteobacteria</taxon>
        <taxon>Vibrionales</taxon>
        <taxon>Vibrionaceae</taxon>
        <taxon>Vibrio</taxon>
    </lineage>
</organism>
<dbReference type="Pfam" id="PF00196">
    <property type="entry name" value="GerE"/>
    <property type="match status" value="1"/>
</dbReference>
<dbReference type="RefSeq" id="WP_103878898.1">
    <property type="nucleotide sequence ID" value="NZ_FNVG01000002.1"/>
</dbReference>
<name>A0A1H5TKT6_9VIBR</name>
<reference evidence="6" key="1">
    <citation type="submission" date="2016-10" db="EMBL/GenBank/DDBJ databases">
        <authorList>
            <person name="Varghese N."/>
            <person name="Submissions S."/>
        </authorList>
    </citation>
    <scope>NUCLEOTIDE SEQUENCE [LARGE SCALE GENOMIC DNA]</scope>
    <source>
        <strain evidence="6">CGMCC 1.7062</strain>
    </source>
</reference>
<dbReference type="AlphaFoldDB" id="A0A1H5TKT6"/>
<accession>A0A1H5TKT6</accession>
<sequence length="263" mass="30371">MAEKSFESLVLSQSDKLRKGTMEQFIDIWKLCANELLEYYDLDRLTVFPNSVILLRDHKTLSYARNNTPSLQKQDYLSINGNHERYLKLLNMRQPYREFNEQSLKTTDQHVLRRLYQQGGRWHAIIPLHFFGAPWGAISVANFGRGNDRFNEQKAQQIRVVAEMWLCFWQYAGLHLGLRGNNGRVTQDTDNELMVKLSDKQTKILSLMAQGLSAKECGDLMFISPRTVESHKYRLQNVLGLSSKAELVQFALRNGLGSTLNNK</sequence>
<evidence type="ECO:0000256" key="3">
    <source>
        <dbReference type="ARBA" id="ARBA00023163"/>
    </source>
</evidence>
<keyword evidence="3" id="KW-0804">Transcription</keyword>
<dbReference type="PRINTS" id="PR00038">
    <property type="entry name" value="HTHLUXR"/>
</dbReference>
<dbReference type="InterPro" id="IPR036388">
    <property type="entry name" value="WH-like_DNA-bd_sf"/>
</dbReference>
<evidence type="ECO:0000313" key="5">
    <source>
        <dbReference type="EMBL" id="SEF63409.1"/>
    </source>
</evidence>
<evidence type="ECO:0000256" key="1">
    <source>
        <dbReference type="ARBA" id="ARBA00023015"/>
    </source>
</evidence>
<evidence type="ECO:0000256" key="2">
    <source>
        <dbReference type="ARBA" id="ARBA00023125"/>
    </source>
</evidence>
<keyword evidence="6" id="KW-1185">Reference proteome</keyword>
<dbReference type="SUPFAM" id="SSF46894">
    <property type="entry name" value="C-terminal effector domain of the bipartite response regulators"/>
    <property type="match status" value="1"/>
</dbReference>
<dbReference type="Gene3D" id="1.10.10.10">
    <property type="entry name" value="Winged helix-like DNA-binding domain superfamily/Winged helix DNA-binding domain"/>
    <property type="match status" value="1"/>
</dbReference>
<protein>
    <submittedName>
        <fullName evidence="5">Regulatory protein, luxR family</fullName>
    </submittedName>
</protein>
<keyword evidence="2" id="KW-0238">DNA-binding</keyword>
<dbReference type="PANTHER" id="PTHR44688">
    <property type="entry name" value="DNA-BINDING TRANSCRIPTIONAL ACTIVATOR DEVR_DOSR"/>
    <property type="match status" value="1"/>
</dbReference>
<dbReference type="SMART" id="SM00421">
    <property type="entry name" value="HTH_LUXR"/>
    <property type="match status" value="1"/>
</dbReference>